<reference evidence="2 3" key="1">
    <citation type="journal article" date="2010" name="Proc. Natl. Acad. Sci. U.S.A.">
        <title>Insights into evolution of multicellular fungi from the assembled chromosomes of the mushroom Coprinopsis cinerea (Coprinus cinereus).</title>
        <authorList>
            <person name="Stajich J.E."/>
            <person name="Wilke S.K."/>
            <person name="Ahren D."/>
            <person name="Au C.H."/>
            <person name="Birren B.W."/>
            <person name="Borodovsky M."/>
            <person name="Burns C."/>
            <person name="Canback B."/>
            <person name="Casselton L.A."/>
            <person name="Cheng C.K."/>
            <person name="Deng J."/>
            <person name="Dietrich F.S."/>
            <person name="Fargo D.C."/>
            <person name="Farman M.L."/>
            <person name="Gathman A.C."/>
            <person name="Goldberg J."/>
            <person name="Guigo R."/>
            <person name="Hoegger P.J."/>
            <person name="Hooker J.B."/>
            <person name="Huggins A."/>
            <person name="James T.Y."/>
            <person name="Kamada T."/>
            <person name="Kilaru S."/>
            <person name="Kodira C."/>
            <person name="Kues U."/>
            <person name="Kupfer D."/>
            <person name="Kwan H.S."/>
            <person name="Lomsadze A."/>
            <person name="Li W."/>
            <person name="Lilly W.W."/>
            <person name="Ma L.J."/>
            <person name="Mackey A.J."/>
            <person name="Manning G."/>
            <person name="Martin F."/>
            <person name="Muraguchi H."/>
            <person name="Natvig D.O."/>
            <person name="Palmerini H."/>
            <person name="Ramesh M.A."/>
            <person name="Rehmeyer C.J."/>
            <person name="Roe B.A."/>
            <person name="Shenoy N."/>
            <person name="Stanke M."/>
            <person name="Ter-Hovhannisyan V."/>
            <person name="Tunlid A."/>
            <person name="Velagapudi R."/>
            <person name="Vision T.J."/>
            <person name="Zeng Q."/>
            <person name="Zolan M.E."/>
            <person name="Pukkila P.J."/>
        </authorList>
    </citation>
    <scope>NUCLEOTIDE SEQUENCE [LARGE SCALE GENOMIC DNA]</scope>
    <source>
        <strain evidence="3">Okayama-7 / 130 / ATCC MYA-4618 / FGSC 9003</strain>
    </source>
</reference>
<evidence type="ECO:0000313" key="2">
    <source>
        <dbReference type="EMBL" id="EAU91680.1"/>
    </source>
</evidence>
<dbReference type="InParanoid" id="A8N566"/>
<accession>A8N566</accession>
<feature type="domain" description="DUF6589" evidence="1">
    <location>
        <begin position="373"/>
        <end position="660"/>
    </location>
</feature>
<dbReference type="InterPro" id="IPR046496">
    <property type="entry name" value="DUF6589"/>
</dbReference>
<dbReference type="eggNOG" id="ENOG502R1G5">
    <property type="taxonomic scope" value="Eukaryota"/>
</dbReference>
<comment type="caution">
    <text evidence="2">The sequence shown here is derived from an EMBL/GenBank/DDBJ whole genome shotgun (WGS) entry which is preliminary data.</text>
</comment>
<proteinExistence type="predicted"/>
<dbReference type="RefSeq" id="XP_001830015.1">
    <property type="nucleotide sequence ID" value="XM_001829963.1"/>
</dbReference>
<evidence type="ECO:0000259" key="1">
    <source>
        <dbReference type="Pfam" id="PF20231"/>
    </source>
</evidence>
<evidence type="ECO:0000313" key="3">
    <source>
        <dbReference type="Proteomes" id="UP000001861"/>
    </source>
</evidence>
<sequence length="666" mass="75410">MDDTRLRSPLVMGLFESDYEEPEAQLTSEPDPLEYDYLPEEVINNAHFSMDLDLPDDDPADFDFHRPCTPVKRASPQTDEQKAEKLLGYKATYYPRFSLLSFLKTIFASGNSTLKHTSNVFLSDNGHLELLELWWSALKGNSGLKEWIVGKAAVICEQEAAQLSNRASSGPHFALAERLRLSAKDITVDIVNEFRLAKLTEIYDTTTPFLQTILKAVVRSEMDNSRDRNPGCTFITSMVLNLRSSQVNYHGAINALWLWDNQVSKRMVQALNRIGFCSSYPFQIRAISSLSKSAKQLARVVANDSQKIKMLPYDNFNWRKRAWESTALHKTQTHDQTSAILVVLDHPKGSDPLNITSLSRFKESEGRRHIIPPHQALSDILPTKQDQQAFRENAIIHVMQIISDEVKDLLFDSFETIPSFQDPKAIPPKKTEEYYLPTFDQEQGSTRGNMVVLEHYLGPGVLSIDPAFFESNVFTILGDRLTTARDRAAQDQRAVDRSPHAFDHLSSLKMVGGLMHYILNFIRALSSNYWGNDASKDPLSFSELCKTLPNRDDVKPKKIDYYAWLRFLDVVLRGLVLRSALAILKTDDFDDFTAAFGRTRNTLKTLAIKVVDHYLLPSPGRLEELGVKTLKGHTISGHATLLMHDLMTVREMRSAIKKGHPLGFFG</sequence>
<dbReference type="GeneID" id="6006458"/>
<name>A8N566_COPC7</name>
<protein>
    <recommendedName>
        <fullName evidence="1">DUF6589 domain-containing protein</fullName>
    </recommendedName>
</protein>
<dbReference type="KEGG" id="cci:CC1G_04448"/>
<organism evidence="2 3">
    <name type="scientific">Coprinopsis cinerea (strain Okayama-7 / 130 / ATCC MYA-4618 / FGSC 9003)</name>
    <name type="common">Inky cap fungus</name>
    <name type="synonym">Hormographiella aspergillata</name>
    <dbReference type="NCBI Taxonomy" id="240176"/>
    <lineage>
        <taxon>Eukaryota</taxon>
        <taxon>Fungi</taxon>
        <taxon>Dikarya</taxon>
        <taxon>Basidiomycota</taxon>
        <taxon>Agaricomycotina</taxon>
        <taxon>Agaricomycetes</taxon>
        <taxon>Agaricomycetidae</taxon>
        <taxon>Agaricales</taxon>
        <taxon>Agaricineae</taxon>
        <taxon>Psathyrellaceae</taxon>
        <taxon>Coprinopsis</taxon>
    </lineage>
</organism>
<gene>
    <name evidence="2" type="ORF">CC1G_04448</name>
</gene>
<dbReference type="STRING" id="240176.A8N566"/>
<dbReference type="EMBL" id="AACS02000003">
    <property type="protein sequence ID" value="EAU91680.1"/>
    <property type="molecule type" value="Genomic_DNA"/>
</dbReference>
<dbReference type="Proteomes" id="UP000001861">
    <property type="component" value="Unassembled WGS sequence"/>
</dbReference>
<dbReference type="Pfam" id="PF20231">
    <property type="entry name" value="DUF6589"/>
    <property type="match status" value="1"/>
</dbReference>
<dbReference type="AlphaFoldDB" id="A8N566"/>
<keyword evidence="3" id="KW-1185">Reference proteome</keyword>
<dbReference type="OrthoDB" id="2860915at2759"/>
<dbReference type="VEuPathDB" id="FungiDB:CC1G_04448"/>